<keyword evidence="3" id="KW-1185">Reference proteome</keyword>
<protein>
    <submittedName>
        <fullName evidence="2">Uncharacterized protein</fullName>
    </submittedName>
</protein>
<dbReference type="Proteomes" id="UP000696485">
    <property type="component" value="Unassembled WGS sequence"/>
</dbReference>
<accession>A0A9P5SJG2</accession>
<organism evidence="2 3">
    <name type="scientific">Podila minutissima</name>
    <dbReference type="NCBI Taxonomy" id="64525"/>
    <lineage>
        <taxon>Eukaryota</taxon>
        <taxon>Fungi</taxon>
        <taxon>Fungi incertae sedis</taxon>
        <taxon>Mucoromycota</taxon>
        <taxon>Mortierellomycotina</taxon>
        <taxon>Mortierellomycetes</taxon>
        <taxon>Mortierellales</taxon>
        <taxon>Mortierellaceae</taxon>
        <taxon>Podila</taxon>
    </lineage>
</organism>
<dbReference type="EMBL" id="JAAAUY010000376">
    <property type="protein sequence ID" value="KAF9330704.1"/>
    <property type="molecule type" value="Genomic_DNA"/>
</dbReference>
<gene>
    <name evidence="2" type="ORF">BG006_006348</name>
</gene>
<dbReference type="AlphaFoldDB" id="A0A9P5SJG2"/>
<dbReference type="SUPFAM" id="SSF52058">
    <property type="entry name" value="L domain-like"/>
    <property type="match status" value="1"/>
</dbReference>
<evidence type="ECO:0000313" key="3">
    <source>
        <dbReference type="Proteomes" id="UP000696485"/>
    </source>
</evidence>
<evidence type="ECO:0000256" key="1">
    <source>
        <dbReference type="SAM" id="MobiDB-lite"/>
    </source>
</evidence>
<feature type="region of interest" description="Disordered" evidence="1">
    <location>
        <begin position="565"/>
        <end position="599"/>
    </location>
</feature>
<proteinExistence type="predicted"/>
<sequence>MTITTTANNDTAAGQRLPNECLLGVFAWLNRDFNTLRSLLTVNKFFFHASAPALFVSGINSKNIDNEKLLVLILSSIVHYPKEDELLASGEDISLASTSDLFKPFELQLVEPVTFPSLLPSGPKPIVDYAKFVHNLPSSFYSQVKLYPIIRIADHAYMALRKRKMAIPPTIVDQLMSHYKLSLFERINFLLLHHSPENVKNITLHVKDSAQYLPLATEMCALERVYLQRDETIPKPILDNLLSFIKLHRTSFPYKTQFGIDHTNNGSSIGHRSNRDPVVKHRRLVEYHESTVAILEAIGRPSFLDVTYFPGFYAACAHVDMAGLQRFIDKSKRQPSEVSAQQELIKNATGMHSLVIHVTDARLFDWCLGQSPQGPWLPKLRILGLVGDKGEELLPAMENAIHGFRESPLDEVFVQLKCVSRSLKYTHVFSGWNLPWIRRIRIRVDGLGTLPYLGAFDCPQLEYLHICGMECSVFFDSLGSSNNNDDNVENNNSNRMFDLETGDWPMAPVWHLPRLKGLTLINNMAMMFDYDSLAFMPALENLSLSSRGEQKYVKNVPPLMTHVTRQPSISSEKDETFDRSTSGTEKHQQPPRPKWPGPWHLPKLKNLTMTGSPALVFSFDWLRGCPRLELIELNFSENSGQRLPLSWESPTALVPLSDLDASGASQSTQQDSAMEPMYRTSVLRRFVLRGNWQMSEQDLTAVLTDYMPNLTALELRQLRVGVNTSNMMVFNVFEEVDRIHVERGRCSRLMDVKLSFVPDEAAKTRLRLVRVPAGKTGSRNQDWRRERRGSKTVGYRIYDFDRQSLTTKEPTIELYDTDRE</sequence>
<reference evidence="2" key="1">
    <citation type="journal article" date="2020" name="Fungal Divers.">
        <title>Resolving the Mortierellaceae phylogeny through synthesis of multi-gene phylogenetics and phylogenomics.</title>
        <authorList>
            <person name="Vandepol N."/>
            <person name="Liber J."/>
            <person name="Desiro A."/>
            <person name="Na H."/>
            <person name="Kennedy M."/>
            <person name="Barry K."/>
            <person name="Grigoriev I.V."/>
            <person name="Miller A.N."/>
            <person name="O'Donnell K."/>
            <person name="Stajich J.E."/>
            <person name="Bonito G."/>
        </authorList>
    </citation>
    <scope>NUCLEOTIDE SEQUENCE</scope>
    <source>
        <strain evidence="2">NVP1</strain>
    </source>
</reference>
<comment type="caution">
    <text evidence="2">The sequence shown here is derived from an EMBL/GenBank/DDBJ whole genome shotgun (WGS) entry which is preliminary data.</text>
</comment>
<name>A0A9P5SJG2_9FUNG</name>
<feature type="compositionally biased region" description="Basic and acidic residues" evidence="1">
    <location>
        <begin position="571"/>
        <end position="588"/>
    </location>
</feature>
<evidence type="ECO:0000313" key="2">
    <source>
        <dbReference type="EMBL" id="KAF9330704.1"/>
    </source>
</evidence>
<dbReference type="Gene3D" id="3.80.10.10">
    <property type="entry name" value="Ribonuclease Inhibitor"/>
    <property type="match status" value="1"/>
</dbReference>
<dbReference type="InterPro" id="IPR032675">
    <property type="entry name" value="LRR_dom_sf"/>
</dbReference>